<organism evidence="1 2">
    <name type="scientific">Dyadobacter luticola</name>
    <dbReference type="NCBI Taxonomy" id="1979387"/>
    <lineage>
        <taxon>Bacteria</taxon>
        <taxon>Pseudomonadati</taxon>
        <taxon>Bacteroidota</taxon>
        <taxon>Cytophagia</taxon>
        <taxon>Cytophagales</taxon>
        <taxon>Spirosomataceae</taxon>
        <taxon>Dyadobacter</taxon>
    </lineage>
</organism>
<comment type="caution">
    <text evidence="1">The sequence shown here is derived from an EMBL/GenBank/DDBJ whole genome shotgun (WGS) entry which is preliminary data.</text>
</comment>
<sequence>MPSTLKMPLTNLQQELLQLYARQVSEDDLTNIKELIGSYFAKRLSQSADLAWERNAWTEQDMDDILNDPAQ</sequence>
<dbReference type="OrthoDB" id="963358at2"/>
<evidence type="ECO:0000313" key="1">
    <source>
        <dbReference type="EMBL" id="TLU98763.1"/>
    </source>
</evidence>
<protein>
    <submittedName>
        <fullName evidence="1">Uncharacterized protein</fullName>
    </submittedName>
</protein>
<reference evidence="1 2" key="1">
    <citation type="submission" date="2019-05" db="EMBL/GenBank/DDBJ databases">
        <authorList>
            <person name="Qu J.-H."/>
        </authorList>
    </citation>
    <scope>NUCLEOTIDE SEQUENCE [LARGE SCALE GENOMIC DNA]</scope>
    <source>
        <strain evidence="1 2">T17</strain>
    </source>
</reference>
<dbReference type="AlphaFoldDB" id="A0A5R9KRA2"/>
<dbReference type="Proteomes" id="UP000306402">
    <property type="component" value="Unassembled WGS sequence"/>
</dbReference>
<name>A0A5R9KRA2_9BACT</name>
<evidence type="ECO:0000313" key="2">
    <source>
        <dbReference type="Proteomes" id="UP000306402"/>
    </source>
</evidence>
<proteinExistence type="predicted"/>
<accession>A0A5R9KRA2</accession>
<keyword evidence="2" id="KW-1185">Reference proteome</keyword>
<gene>
    <name evidence="1" type="ORF">FEN17_19370</name>
</gene>
<dbReference type="EMBL" id="VCEJ01000005">
    <property type="protein sequence ID" value="TLU98763.1"/>
    <property type="molecule type" value="Genomic_DNA"/>
</dbReference>